<dbReference type="InterPro" id="IPR003651">
    <property type="entry name" value="Endonuclease3_FeS-loop_motif"/>
</dbReference>
<dbReference type="GO" id="GO:0046872">
    <property type="term" value="F:metal ion binding"/>
    <property type="evidence" value="ECO:0007669"/>
    <property type="project" value="UniProtKB-KW"/>
</dbReference>
<dbReference type="AlphaFoldDB" id="E8T2U6"/>
<dbReference type="PROSITE" id="PS00764">
    <property type="entry name" value="ENDONUCLEASE_III_1"/>
    <property type="match status" value="1"/>
</dbReference>
<feature type="binding site" evidence="12">
    <location>
        <position position="204"/>
    </location>
    <ligand>
        <name>[4Fe-4S] cluster</name>
        <dbReference type="ChEBI" id="CHEBI:49883"/>
    </ligand>
</feature>
<dbReference type="FunFam" id="1.10.340.30:FF:000001">
    <property type="entry name" value="Endonuclease III"/>
    <property type="match status" value="1"/>
</dbReference>
<evidence type="ECO:0000256" key="8">
    <source>
        <dbReference type="ARBA" id="ARBA00023125"/>
    </source>
</evidence>
<dbReference type="SUPFAM" id="SSF48150">
    <property type="entry name" value="DNA-glycosylase"/>
    <property type="match status" value="1"/>
</dbReference>
<dbReference type="GO" id="GO:0006285">
    <property type="term" value="P:base-excision repair, AP site formation"/>
    <property type="evidence" value="ECO:0007669"/>
    <property type="project" value="TreeGrafter"/>
</dbReference>
<dbReference type="InterPro" id="IPR000445">
    <property type="entry name" value="HhH_motif"/>
</dbReference>
<proteinExistence type="inferred from homology"/>
<keyword evidence="2 12" id="KW-0004">4Fe-4S</keyword>
<evidence type="ECO:0000256" key="11">
    <source>
        <dbReference type="ARBA" id="ARBA00023295"/>
    </source>
</evidence>
<dbReference type="InterPro" id="IPR005759">
    <property type="entry name" value="Nth"/>
</dbReference>
<dbReference type="InterPro" id="IPR011257">
    <property type="entry name" value="DNA_glycosylase"/>
</dbReference>
<keyword evidence="5 12" id="KW-0378">Hydrolase</keyword>
<comment type="similarity">
    <text evidence="1 12">Belongs to the Nth/MutY family.</text>
</comment>
<keyword evidence="4 12" id="KW-0227">DNA damage</keyword>
<dbReference type="Pfam" id="PF00633">
    <property type="entry name" value="HHH"/>
    <property type="match status" value="1"/>
</dbReference>
<dbReference type="Gene3D" id="1.10.1670.10">
    <property type="entry name" value="Helix-hairpin-Helix base-excision DNA repair enzymes (C-terminal)"/>
    <property type="match status" value="1"/>
</dbReference>
<name>E8T2U6_THEA1</name>
<dbReference type="Proteomes" id="UP000006362">
    <property type="component" value="Chromosome"/>
</dbReference>
<evidence type="ECO:0000256" key="1">
    <source>
        <dbReference type="ARBA" id="ARBA00008343"/>
    </source>
</evidence>
<dbReference type="STRING" id="648996.Theam_1191"/>
<reference evidence="14" key="1">
    <citation type="submission" date="2011-01" db="EMBL/GenBank/DDBJ databases">
        <title>Complete sequence of chromosome of Thermovibrio ammonificans HB-1.</title>
        <authorList>
            <consortium name="US DOE Joint Genome Institute"/>
            <person name="Lucas S."/>
            <person name="Copeland A."/>
            <person name="Lapidus A."/>
            <person name="Cheng J.-F."/>
            <person name="Goodwin L."/>
            <person name="Pitluck S."/>
            <person name="Davenport K."/>
            <person name="Detter J.C."/>
            <person name="Han C."/>
            <person name="Tapia R."/>
            <person name="Land M."/>
            <person name="Hauser L."/>
            <person name="Kyrpides N."/>
            <person name="Ivanova N."/>
            <person name="Ovchinnikova G."/>
            <person name="Vetriani C."/>
            <person name="Woyke T."/>
        </authorList>
    </citation>
    <scope>NUCLEOTIDE SEQUENCE [LARGE SCALE GENOMIC DNA]</scope>
    <source>
        <strain evidence="14">HB-1</strain>
    </source>
</reference>
<keyword evidence="10 12" id="KW-0456">Lyase</keyword>
<evidence type="ECO:0000256" key="4">
    <source>
        <dbReference type="ARBA" id="ARBA00022763"/>
    </source>
</evidence>
<evidence type="ECO:0000256" key="10">
    <source>
        <dbReference type="ARBA" id="ARBA00023239"/>
    </source>
</evidence>
<dbReference type="GO" id="GO:0003677">
    <property type="term" value="F:DNA binding"/>
    <property type="evidence" value="ECO:0007669"/>
    <property type="project" value="UniProtKB-UniRule"/>
</dbReference>
<dbReference type="InterPro" id="IPR023170">
    <property type="entry name" value="HhH_base_excis_C"/>
</dbReference>
<evidence type="ECO:0000313" key="14">
    <source>
        <dbReference type="EMBL" id="ADU97155.1"/>
    </source>
</evidence>
<dbReference type="PROSITE" id="PS01155">
    <property type="entry name" value="ENDONUCLEASE_III_2"/>
    <property type="match status" value="1"/>
</dbReference>
<protein>
    <recommendedName>
        <fullName evidence="12">Endonuclease III</fullName>
        <ecNumber evidence="12">4.2.99.18</ecNumber>
    </recommendedName>
    <alternativeName>
        <fullName evidence="12">DNA-(apurinic or apyrimidinic site) lyase</fullName>
    </alternativeName>
</protein>
<dbReference type="Pfam" id="PF00730">
    <property type="entry name" value="HhH-GPD"/>
    <property type="match status" value="1"/>
</dbReference>
<comment type="cofactor">
    <cofactor evidence="12">
        <name>[4Fe-4S] cluster</name>
        <dbReference type="ChEBI" id="CHEBI:49883"/>
    </cofactor>
    <text evidence="12">Binds 1 [4Fe-4S] cluster.</text>
</comment>
<dbReference type="GO" id="GO:0140078">
    <property type="term" value="F:class I DNA-(apurinic or apyrimidinic site) endonuclease activity"/>
    <property type="evidence" value="ECO:0007669"/>
    <property type="project" value="UniProtKB-EC"/>
</dbReference>
<dbReference type="CDD" id="cd00056">
    <property type="entry name" value="ENDO3c"/>
    <property type="match status" value="1"/>
</dbReference>
<dbReference type="GO" id="GO:0051539">
    <property type="term" value="F:4 iron, 4 sulfur cluster binding"/>
    <property type="evidence" value="ECO:0007669"/>
    <property type="project" value="UniProtKB-UniRule"/>
</dbReference>
<dbReference type="InterPro" id="IPR004035">
    <property type="entry name" value="Endouclease-III_FeS-bd_BS"/>
</dbReference>
<evidence type="ECO:0000256" key="6">
    <source>
        <dbReference type="ARBA" id="ARBA00023004"/>
    </source>
</evidence>
<accession>E8T2U6</accession>
<keyword evidence="9 12" id="KW-0234">DNA repair</keyword>
<dbReference type="PANTHER" id="PTHR43286">
    <property type="entry name" value="ENDONUCLEASE III-LIKE PROTEIN 1"/>
    <property type="match status" value="1"/>
</dbReference>
<keyword evidence="6 12" id="KW-0408">Iron</keyword>
<evidence type="ECO:0000256" key="2">
    <source>
        <dbReference type="ARBA" id="ARBA00022485"/>
    </source>
</evidence>
<dbReference type="HAMAP" id="MF_00942">
    <property type="entry name" value="Nth"/>
    <property type="match status" value="1"/>
</dbReference>
<feature type="domain" description="HhH-GPD" evidence="13">
    <location>
        <begin position="45"/>
        <end position="192"/>
    </location>
</feature>
<dbReference type="PANTHER" id="PTHR43286:SF1">
    <property type="entry name" value="ENDONUCLEASE III-LIKE PROTEIN 1"/>
    <property type="match status" value="1"/>
</dbReference>
<sequence length="219" mass="24850">MTEKERISRIVEILREAKKEWAVPVVTLMGQMGTDPFKILVATVLSLRTKDEVTAEAARRLFQVADTPEKLLKLSEEEIASLIYPVGFYNRKAKNLKEIARILVEHYGGQVPSDLEELLKLPGVGRKTANLVVTQGFKKPGICVDTHVHRIMNRLGFVKTKTPEETEFALREKLPKEFWIEINDLLVALGQHICRPISPKCSQCPIEHLCKKVGVKRSR</sequence>
<feature type="binding site" evidence="12">
    <location>
        <position position="194"/>
    </location>
    <ligand>
        <name>[4Fe-4S] cluster</name>
        <dbReference type="ChEBI" id="CHEBI:49883"/>
    </ligand>
</feature>
<dbReference type="EMBL" id="CP002444">
    <property type="protein sequence ID" value="ADU97155.1"/>
    <property type="molecule type" value="Genomic_DNA"/>
</dbReference>
<organism evidence="14 15">
    <name type="scientific">Thermovibrio ammonificans (strain DSM 15698 / JCM 12110 / HB-1)</name>
    <dbReference type="NCBI Taxonomy" id="648996"/>
    <lineage>
        <taxon>Bacteria</taxon>
        <taxon>Pseudomonadati</taxon>
        <taxon>Aquificota</taxon>
        <taxon>Aquificia</taxon>
        <taxon>Desulfurobacteriales</taxon>
        <taxon>Desulfurobacteriaceae</taxon>
        <taxon>Thermovibrio</taxon>
    </lineage>
</organism>
<dbReference type="Gene3D" id="1.10.340.30">
    <property type="entry name" value="Hypothetical protein, domain 2"/>
    <property type="match status" value="1"/>
</dbReference>
<comment type="catalytic activity">
    <reaction evidence="12">
        <text>2'-deoxyribonucleotide-(2'-deoxyribose 5'-phosphate)-2'-deoxyribonucleotide-DNA = a 3'-end 2'-deoxyribonucleotide-(2,3-dehydro-2,3-deoxyribose 5'-phosphate)-DNA + a 5'-end 5'-phospho-2'-deoxyribonucleoside-DNA + H(+)</text>
        <dbReference type="Rhea" id="RHEA:66592"/>
        <dbReference type="Rhea" id="RHEA-COMP:13180"/>
        <dbReference type="Rhea" id="RHEA-COMP:16897"/>
        <dbReference type="Rhea" id="RHEA-COMP:17067"/>
        <dbReference type="ChEBI" id="CHEBI:15378"/>
        <dbReference type="ChEBI" id="CHEBI:136412"/>
        <dbReference type="ChEBI" id="CHEBI:157695"/>
        <dbReference type="ChEBI" id="CHEBI:167181"/>
        <dbReference type="EC" id="4.2.99.18"/>
    </reaction>
</comment>
<dbReference type="FunFam" id="1.10.1670.10:FF:000001">
    <property type="entry name" value="Endonuclease III"/>
    <property type="match status" value="1"/>
</dbReference>
<feature type="binding site" evidence="12">
    <location>
        <position position="201"/>
    </location>
    <ligand>
        <name>[4Fe-4S] cluster</name>
        <dbReference type="ChEBI" id="CHEBI:49883"/>
    </ligand>
</feature>
<dbReference type="InterPro" id="IPR004036">
    <property type="entry name" value="Endonuclease-III-like_CS2"/>
</dbReference>
<evidence type="ECO:0000256" key="7">
    <source>
        <dbReference type="ARBA" id="ARBA00023014"/>
    </source>
</evidence>
<dbReference type="PIRSF" id="PIRSF001435">
    <property type="entry name" value="Nth"/>
    <property type="match status" value="1"/>
</dbReference>
<keyword evidence="11 12" id="KW-0326">Glycosidase</keyword>
<dbReference type="RefSeq" id="WP_013537941.1">
    <property type="nucleotide sequence ID" value="NC_014926.1"/>
</dbReference>
<dbReference type="GO" id="GO:0006289">
    <property type="term" value="P:nucleotide-excision repair"/>
    <property type="evidence" value="ECO:0007669"/>
    <property type="project" value="TreeGrafter"/>
</dbReference>
<dbReference type="EC" id="4.2.99.18" evidence="12"/>
<dbReference type="SMART" id="SM00525">
    <property type="entry name" value="FES"/>
    <property type="match status" value="1"/>
</dbReference>
<keyword evidence="3 12" id="KW-0479">Metal-binding</keyword>
<feature type="binding site" evidence="12">
    <location>
        <position position="210"/>
    </location>
    <ligand>
        <name>[4Fe-4S] cluster</name>
        <dbReference type="ChEBI" id="CHEBI:49883"/>
    </ligand>
</feature>
<keyword evidence="15" id="KW-1185">Reference proteome</keyword>
<dbReference type="HOGENOM" id="CLU_012862_3_4_0"/>
<evidence type="ECO:0000256" key="5">
    <source>
        <dbReference type="ARBA" id="ARBA00022801"/>
    </source>
</evidence>
<keyword evidence="7 12" id="KW-0411">Iron-sulfur</keyword>
<evidence type="ECO:0000256" key="3">
    <source>
        <dbReference type="ARBA" id="ARBA00022723"/>
    </source>
</evidence>
<evidence type="ECO:0000313" key="15">
    <source>
        <dbReference type="Proteomes" id="UP000006362"/>
    </source>
</evidence>
<dbReference type="SMART" id="SM00478">
    <property type="entry name" value="ENDO3c"/>
    <property type="match status" value="1"/>
</dbReference>
<comment type="function">
    <text evidence="12">DNA repair enzyme that has both DNA N-glycosylase activity and AP-lyase activity. The DNA N-glycosylase activity releases various damaged pyrimidines from DNA by cleaving the N-glycosidic bond, leaving an AP (apurinic/apyrimidinic) site. The AP-lyase activity cleaves the phosphodiester bond 3' to the AP site by a beta-elimination, leaving a 3'-terminal unsaturated sugar and a product with a terminal 5'-phosphate.</text>
</comment>
<evidence type="ECO:0000256" key="9">
    <source>
        <dbReference type="ARBA" id="ARBA00023204"/>
    </source>
</evidence>
<dbReference type="eggNOG" id="COG0177">
    <property type="taxonomic scope" value="Bacteria"/>
</dbReference>
<dbReference type="GO" id="GO:0000703">
    <property type="term" value="F:oxidized pyrimidine nucleobase lesion DNA N-glycosylase activity"/>
    <property type="evidence" value="ECO:0007669"/>
    <property type="project" value="TreeGrafter"/>
</dbReference>
<dbReference type="KEGG" id="tam:Theam_1191"/>
<keyword evidence="8 12" id="KW-0238">DNA-binding</keyword>
<evidence type="ECO:0000256" key="12">
    <source>
        <dbReference type="HAMAP-Rule" id="MF_00942"/>
    </source>
</evidence>
<evidence type="ECO:0000259" key="13">
    <source>
        <dbReference type="SMART" id="SM00478"/>
    </source>
</evidence>
<gene>
    <name evidence="12" type="primary">nth</name>
    <name evidence="14" type="ordered locus">Theam_1191</name>
</gene>
<dbReference type="InterPro" id="IPR003265">
    <property type="entry name" value="HhH-GPD_domain"/>
</dbReference>